<dbReference type="Pfam" id="PF00633">
    <property type="entry name" value="HHH"/>
    <property type="match status" value="1"/>
</dbReference>
<dbReference type="InterPro" id="IPR011257">
    <property type="entry name" value="DNA_glycosylase"/>
</dbReference>
<evidence type="ECO:0000259" key="7">
    <source>
        <dbReference type="SMART" id="SM00478"/>
    </source>
</evidence>
<dbReference type="Proteomes" id="UP000601435">
    <property type="component" value="Unassembled WGS sequence"/>
</dbReference>
<dbReference type="InterPro" id="IPR023170">
    <property type="entry name" value="HhH_base_excis_C"/>
</dbReference>
<evidence type="ECO:0000256" key="1">
    <source>
        <dbReference type="ARBA" id="ARBA00008343"/>
    </source>
</evidence>
<organism evidence="8 9">
    <name type="scientific">Symbiodinium necroappetens</name>
    <dbReference type="NCBI Taxonomy" id="1628268"/>
    <lineage>
        <taxon>Eukaryota</taxon>
        <taxon>Sar</taxon>
        <taxon>Alveolata</taxon>
        <taxon>Dinophyceae</taxon>
        <taxon>Suessiales</taxon>
        <taxon>Symbiodiniaceae</taxon>
        <taxon>Symbiodinium</taxon>
    </lineage>
</organism>
<dbReference type="FunFam" id="1.10.340.30:FF:000001">
    <property type="entry name" value="Endonuclease III"/>
    <property type="match status" value="1"/>
</dbReference>
<dbReference type="SUPFAM" id="SSF54427">
    <property type="entry name" value="NTF2-like"/>
    <property type="match status" value="1"/>
</dbReference>
<dbReference type="Gene3D" id="1.10.340.30">
    <property type="entry name" value="Hypothetical protein, domain 2"/>
    <property type="match status" value="1"/>
</dbReference>
<dbReference type="GO" id="GO:0016829">
    <property type="term" value="F:lyase activity"/>
    <property type="evidence" value="ECO:0007669"/>
    <property type="project" value="UniProtKB-KW"/>
</dbReference>
<proteinExistence type="inferred from homology"/>
<dbReference type="GO" id="GO:0006289">
    <property type="term" value="P:nucleotide-excision repair"/>
    <property type="evidence" value="ECO:0007669"/>
    <property type="project" value="TreeGrafter"/>
</dbReference>
<keyword evidence="9" id="KW-1185">Reference proteome</keyword>
<gene>
    <name evidence="8" type="primary">nth</name>
    <name evidence="8" type="ORF">SNEC2469_LOCUS33409</name>
</gene>
<sequence length="705" mass="76236">AGVHAVLRNRSKRCGPGPARNPSVSMQVATLEVTRQTSLGAAPSLVLRLWEEVGLPQGNVEKERAWLEAFDANAVVEGTWSRLTRVALISQAVEECGLRTCTCAMASLGLDLEAFAFSAAGTGGDQCPPRQVPQQTVSMSRTSPQHTLMPEGTMHATDMELRAPQLDLSADCKMNNRRVNENENPGSGGGRRTVQEFHDFLCSLTGSDSCEFTSLCAAILSVQTRDRAAIDATKRLLLCFACFSPAALALAPLETLCECLVGVNFYRGKAQRLRETAATLLSHHAGRVPASFDALIALPGVGPKIANLVLSVSFQQAGCGMVVDTHVQRVARRLGWSRFTEPEQTRHCLEGFVPEEIREIACPLAREDLCPSAQVPVERVLAADDSERADLYYSDVSASNSAGVRAYVENKASCGRIVIDRLSDGTRSCGFTWHLEDDGAVGIRGTTYVELNEDGLVSYLREICEPLFKPGDATVELLKAIGGDNTAKFDAVERRSPSGASDICRYLWSELQGNAAPSESLTFFAEEVLYEDFNYEMPMRGKAAVGEFLEKFAEIKALKFVAERFSDGNRACCFTWNVEISGASSDAPRTRGISFYELNNEGEIAYVRDIPESLAKPPPLQAIAAAIRPKLRVFQPRSTVVSGEAATSRCNCADAGGVVWPTGECVDGETVLAQLVTGSDARRRPISEEVGPANGAVVVFLRHLA</sequence>
<dbReference type="GO" id="GO:0006285">
    <property type="term" value="P:base-excision repair, AP site formation"/>
    <property type="evidence" value="ECO:0007669"/>
    <property type="project" value="TreeGrafter"/>
</dbReference>
<dbReference type="PANTHER" id="PTHR43286">
    <property type="entry name" value="ENDONUCLEASE III-LIKE PROTEIN 1"/>
    <property type="match status" value="1"/>
</dbReference>
<evidence type="ECO:0000313" key="9">
    <source>
        <dbReference type="Proteomes" id="UP000601435"/>
    </source>
</evidence>
<dbReference type="OrthoDB" id="441036at2759"/>
<keyword evidence="4" id="KW-0234">DNA repair</keyword>
<dbReference type="SUPFAM" id="SSF48150">
    <property type="entry name" value="DNA-glycosylase"/>
    <property type="match status" value="1"/>
</dbReference>
<dbReference type="GO" id="GO:0003906">
    <property type="term" value="F:DNA-(apurinic or apyrimidinic site) endonuclease activity"/>
    <property type="evidence" value="ECO:0007669"/>
    <property type="project" value="TreeGrafter"/>
</dbReference>
<dbReference type="PANTHER" id="PTHR43286:SF6">
    <property type="entry name" value="ENDONUCLEASE III HOMOLOG"/>
    <property type="match status" value="1"/>
</dbReference>
<feature type="non-terminal residue" evidence="8">
    <location>
        <position position="705"/>
    </location>
</feature>
<keyword evidence="5" id="KW-0456">Lyase</keyword>
<comment type="similarity">
    <text evidence="1">Belongs to the Nth/MutY family.</text>
</comment>
<comment type="caution">
    <text evidence="8">The sequence shown here is derived from an EMBL/GenBank/DDBJ whole genome shotgun (WGS) entry which is preliminary data.</text>
</comment>
<evidence type="ECO:0000256" key="3">
    <source>
        <dbReference type="ARBA" id="ARBA00022801"/>
    </source>
</evidence>
<dbReference type="InterPro" id="IPR032710">
    <property type="entry name" value="NTF2-like_dom_sf"/>
</dbReference>
<dbReference type="InterPro" id="IPR003265">
    <property type="entry name" value="HhH-GPD_domain"/>
</dbReference>
<evidence type="ECO:0000313" key="8">
    <source>
        <dbReference type="EMBL" id="CAE7939124.1"/>
    </source>
</evidence>
<dbReference type="EMBL" id="CAJNJA010087942">
    <property type="protein sequence ID" value="CAE7939124.1"/>
    <property type="molecule type" value="Genomic_DNA"/>
</dbReference>
<dbReference type="InterPro" id="IPR000445">
    <property type="entry name" value="HhH_motif"/>
</dbReference>
<keyword evidence="6" id="KW-0326">Glycosidase</keyword>
<protein>
    <submittedName>
        <fullName evidence="8">Nth protein</fullName>
    </submittedName>
</protein>
<dbReference type="GO" id="GO:0005634">
    <property type="term" value="C:nucleus"/>
    <property type="evidence" value="ECO:0007669"/>
    <property type="project" value="TreeGrafter"/>
</dbReference>
<feature type="domain" description="HhH-GPD" evidence="7">
    <location>
        <begin position="220"/>
        <end position="367"/>
    </location>
</feature>
<dbReference type="CDD" id="cd00056">
    <property type="entry name" value="ENDO3c"/>
    <property type="match status" value="1"/>
</dbReference>
<keyword evidence="3" id="KW-0378">Hydrolase</keyword>
<reference evidence="8" key="1">
    <citation type="submission" date="2021-02" db="EMBL/GenBank/DDBJ databases">
        <authorList>
            <person name="Dougan E. K."/>
            <person name="Rhodes N."/>
            <person name="Thang M."/>
            <person name="Chan C."/>
        </authorList>
    </citation>
    <scope>NUCLEOTIDE SEQUENCE</scope>
</reference>
<dbReference type="GO" id="GO:0000703">
    <property type="term" value="F:oxidized pyrimidine nucleobase lesion DNA N-glycosylase activity"/>
    <property type="evidence" value="ECO:0007669"/>
    <property type="project" value="TreeGrafter"/>
</dbReference>
<evidence type="ECO:0000256" key="4">
    <source>
        <dbReference type="ARBA" id="ARBA00023204"/>
    </source>
</evidence>
<evidence type="ECO:0000256" key="6">
    <source>
        <dbReference type="ARBA" id="ARBA00023295"/>
    </source>
</evidence>
<dbReference type="Gene3D" id="1.10.1670.10">
    <property type="entry name" value="Helix-hairpin-Helix base-excision DNA repair enzymes (C-terminal)"/>
    <property type="match status" value="1"/>
</dbReference>
<dbReference type="Pfam" id="PF12680">
    <property type="entry name" value="SnoaL_2"/>
    <property type="match status" value="1"/>
</dbReference>
<dbReference type="InterPro" id="IPR037401">
    <property type="entry name" value="SnoaL-like"/>
</dbReference>
<dbReference type="Pfam" id="PF00730">
    <property type="entry name" value="HhH-GPD"/>
    <property type="match status" value="1"/>
</dbReference>
<dbReference type="AlphaFoldDB" id="A0A813C7W0"/>
<keyword evidence="2" id="KW-0227">DNA damage</keyword>
<dbReference type="SMART" id="SM00478">
    <property type="entry name" value="ENDO3c"/>
    <property type="match status" value="1"/>
</dbReference>
<dbReference type="GO" id="GO:0003677">
    <property type="term" value="F:DNA binding"/>
    <property type="evidence" value="ECO:0007669"/>
    <property type="project" value="InterPro"/>
</dbReference>
<feature type="non-terminal residue" evidence="8">
    <location>
        <position position="1"/>
    </location>
</feature>
<name>A0A813C7W0_9DINO</name>
<evidence type="ECO:0000256" key="2">
    <source>
        <dbReference type="ARBA" id="ARBA00022763"/>
    </source>
</evidence>
<evidence type="ECO:0000256" key="5">
    <source>
        <dbReference type="ARBA" id="ARBA00023239"/>
    </source>
</evidence>
<accession>A0A813C7W0</accession>
<dbReference type="Gene3D" id="3.10.450.50">
    <property type="match status" value="1"/>
</dbReference>